<dbReference type="AlphaFoldDB" id="A0AA38CK12"/>
<dbReference type="EMBL" id="JAHRHJ020000009">
    <property type="protein sequence ID" value="KAH9302025.1"/>
    <property type="molecule type" value="Genomic_DNA"/>
</dbReference>
<feature type="non-terminal residue" evidence="2">
    <location>
        <position position="235"/>
    </location>
</feature>
<name>A0AA38CK12_TAXCH</name>
<feature type="non-terminal residue" evidence="2">
    <location>
        <position position="1"/>
    </location>
</feature>
<sequence length="235" mass="27292">PKRRKMARCKWVYKTKYADDGFIDKYTTHLLVNGFSQVEGIDYPENFVPIAKMDSLHLVLFIVASQGFPVYHMDVNNAFLHGDIQEEIYMEQPAGFVQDSSFVCQLRRSLYGLKQSPRAWYEKMDSFLLSTSFFHFHSDHTVYLQHIGEDIMILVLYVDDMLLYGSFFSHIRSIQRALSTQFDMTDLGLLHYFLGLQISQTDSGIDLIQQNYTHDLLQCFDMANYKTSPSPFQSG</sequence>
<keyword evidence="3" id="KW-1185">Reference proteome</keyword>
<proteinExistence type="predicted"/>
<evidence type="ECO:0000313" key="2">
    <source>
        <dbReference type="EMBL" id="KAH9302025.1"/>
    </source>
</evidence>
<dbReference type="InterPro" id="IPR043502">
    <property type="entry name" value="DNA/RNA_pol_sf"/>
</dbReference>
<feature type="domain" description="Reverse transcriptase Ty1/copia-type" evidence="1">
    <location>
        <begin position="1"/>
        <end position="231"/>
    </location>
</feature>
<gene>
    <name evidence="2" type="ORF">KI387_013608</name>
</gene>
<dbReference type="SUPFAM" id="SSF56672">
    <property type="entry name" value="DNA/RNA polymerases"/>
    <property type="match status" value="1"/>
</dbReference>
<dbReference type="Pfam" id="PF07727">
    <property type="entry name" value="RVT_2"/>
    <property type="match status" value="1"/>
</dbReference>
<comment type="caution">
    <text evidence="2">The sequence shown here is derived from an EMBL/GenBank/DDBJ whole genome shotgun (WGS) entry which is preliminary data.</text>
</comment>
<reference evidence="2 3" key="1">
    <citation type="journal article" date="2021" name="Nat. Plants">
        <title>The Taxus genome provides insights into paclitaxel biosynthesis.</title>
        <authorList>
            <person name="Xiong X."/>
            <person name="Gou J."/>
            <person name="Liao Q."/>
            <person name="Li Y."/>
            <person name="Zhou Q."/>
            <person name="Bi G."/>
            <person name="Li C."/>
            <person name="Du R."/>
            <person name="Wang X."/>
            <person name="Sun T."/>
            <person name="Guo L."/>
            <person name="Liang H."/>
            <person name="Lu P."/>
            <person name="Wu Y."/>
            <person name="Zhang Z."/>
            <person name="Ro D.K."/>
            <person name="Shang Y."/>
            <person name="Huang S."/>
            <person name="Yan J."/>
        </authorList>
    </citation>
    <scope>NUCLEOTIDE SEQUENCE [LARGE SCALE GENOMIC DNA]</scope>
    <source>
        <strain evidence="2">Ta-2019</strain>
    </source>
</reference>
<accession>A0AA38CK12</accession>
<organism evidence="2 3">
    <name type="scientific">Taxus chinensis</name>
    <name type="common">Chinese yew</name>
    <name type="synonym">Taxus wallichiana var. chinensis</name>
    <dbReference type="NCBI Taxonomy" id="29808"/>
    <lineage>
        <taxon>Eukaryota</taxon>
        <taxon>Viridiplantae</taxon>
        <taxon>Streptophyta</taxon>
        <taxon>Embryophyta</taxon>
        <taxon>Tracheophyta</taxon>
        <taxon>Spermatophyta</taxon>
        <taxon>Pinopsida</taxon>
        <taxon>Pinidae</taxon>
        <taxon>Conifers II</taxon>
        <taxon>Cupressales</taxon>
        <taxon>Taxaceae</taxon>
        <taxon>Taxus</taxon>
    </lineage>
</organism>
<dbReference type="OMA" id="KMARCKW"/>
<protein>
    <recommendedName>
        <fullName evidence="1">Reverse transcriptase Ty1/copia-type domain-containing protein</fullName>
    </recommendedName>
</protein>
<evidence type="ECO:0000259" key="1">
    <source>
        <dbReference type="Pfam" id="PF07727"/>
    </source>
</evidence>
<dbReference type="InterPro" id="IPR013103">
    <property type="entry name" value="RVT_2"/>
</dbReference>
<evidence type="ECO:0000313" key="3">
    <source>
        <dbReference type="Proteomes" id="UP000824469"/>
    </source>
</evidence>
<dbReference type="Proteomes" id="UP000824469">
    <property type="component" value="Unassembled WGS sequence"/>
</dbReference>